<dbReference type="InterPro" id="IPR007199">
    <property type="entry name" value="Rep_factor-A_N"/>
</dbReference>
<dbReference type="GO" id="GO:0005524">
    <property type="term" value="F:ATP binding"/>
    <property type="evidence" value="ECO:0007669"/>
    <property type="project" value="UniProtKB-UniRule"/>
</dbReference>
<evidence type="ECO:0000256" key="13">
    <source>
        <dbReference type="ARBA" id="ARBA00058595"/>
    </source>
</evidence>
<comment type="similarity">
    <text evidence="2 16">Belongs to the replication factor A protein 1 family.</text>
</comment>
<dbReference type="InterPro" id="IPR004591">
    <property type="entry name" value="Rfa1"/>
</dbReference>
<dbReference type="GO" id="GO:0008270">
    <property type="term" value="F:zinc ion binding"/>
    <property type="evidence" value="ECO:0007669"/>
    <property type="project" value="UniProtKB-KW"/>
</dbReference>
<dbReference type="Pfam" id="PF04057">
    <property type="entry name" value="Rep-A_N"/>
    <property type="match status" value="1"/>
</dbReference>
<dbReference type="PROSITE" id="PS00108">
    <property type="entry name" value="PROTEIN_KINASE_ST"/>
    <property type="match status" value="1"/>
</dbReference>
<dbReference type="Pfam" id="PF08646">
    <property type="entry name" value="Rep_fac-A_C"/>
    <property type="match status" value="1"/>
</dbReference>
<dbReference type="STRING" id="126957.T1IJW3"/>
<evidence type="ECO:0000256" key="3">
    <source>
        <dbReference type="ARBA" id="ARBA00022679"/>
    </source>
</evidence>
<keyword evidence="8" id="KW-0418">Kinase</keyword>
<dbReference type="InterPro" id="IPR008271">
    <property type="entry name" value="Ser/Thr_kinase_AS"/>
</dbReference>
<dbReference type="Pfam" id="PF00069">
    <property type="entry name" value="Pkinase"/>
    <property type="match status" value="1"/>
</dbReference>
<keyword evidence="4 16" id="KW-0235">DNA replication</keyword>
<keyword evidence="6 15" id="KW-0547">Nucleotide-binding</keyword>
<reference evidence="19" key="2">
    <citation type="submission" date="2015-02" db="UniProtKB">
        <authorList>
            <consortium name="EnsemblMetazoa"/>
        </authorList>
    </citation>
    <scope>IDENTIFICATION</scope>
</reference>
<dbReference type="InterPro" id="IPR013955">
    <property type="entry name" value="Rep_factor-A_C"/>
</dbReference>
<keyword evidence="3" id="KW-0808">Transferase</keyword>
<dbReference type="FunFam" id="2.40.50.140:FF:000064">
    <property type="entry name" value="Replication protein A subunit"/>
    <property type="match status" value="1"/>
</dbReference>
<dbReference type="CDD" id="cd04476">
    <property type="entry name" value="RPA1_DBD_C"/>
    <property type="match status" value="1"/>
</dbReference>
<sequence length="1734" mass="193014">MGDKEDRDAVQTALSELRALLTDSSVWLFLGEKWVSSLPQAASSWWQLLKENLNDTKSCQEIVKTCERNALDNAGVLHLFNTLRMVGVWPGVVSVNPDRLVEKLLWKDESSVEKIRLDQLSDIDNVQFDGEIKYLIKIYGDSGLVTRFSPSLRSLLTAPSPRVTSTLQTLFDSHTFLFLGFDLDVYHSFFTKFIEKSKNTHYMLAGGHVTRVEERGQLRILMANLDLWEFVMYLSTGQMDKNLIPGQIYERSYLPTQRAEYLEQQLNLELQATEIAYHTLQITNALATDEMLEKSSRGKLKDIYEKDPIGSFKQADVDKAFEMMTARRNLLWQTINDGSIPIKALFFYTEFQNEVEKAKDIVPQRMAVRKYADALLRARSVIKPNSGLELYVVDGLSEEEMKSLEKETFAIMKLKGGRDEAICYAEMAKHGVKLLQTHLIVVNGGQVANKRRVMDLSLARAWSHRDTMLRLAAKLVEVDDQIHALTPSIRKQLQSLHSVINILDRSIDSKSLNYLGGGSFGDVYCAHWNGMKVALKFLKEAARPEDIAAFETEFSQLRQAEHVNIVKVYKLTVENNRLGLIMEFVDGGNVRDLIIEHGPLDVEVANRAAIQIASAINHLHSLKIVHRDVKTDNILVSKDLNFFKLADFGLARMVEHTEEYKTIKGTYRFMAPEILRGHDGIAKYSLKVDVYSYGLILLEVTTGKPVFGELTKNQLESGKRDGRLQPSIPDSLPSDFGAVLTQVIRLAVAPVHRRPYMSTICKILSTNQLPEQIMSSETSALSIMCLGTGKGATALMHGEPSSSFALLKGGELMLLVDLGLGVTVQIRENLTKELNLGNIYITHNHADHAAELPVVLAVLQNCKEKDIKKPTVFAAPEVMTRLKTLRMNEVCNNITPEELADWTTCAQYPNRVPLDDEAKFTISCVRSQHSEPCYGFVLYEEDQPLLGFTGDSGFNAELYDLVFTAPNVVIDARTNISWEHAGFEEVQQYIDAYNGTRRVFITGYGIDSEFPNNAMKGVIKLRTNHEYPLHKECDLIKERSEEYMSTSEAKLGHKIDTNIQTTCCGGKKLVLARARARGTTTFVSKVAVFFCSIISTMATNLTKGAIADLMTGQEVNKPVLQILGTKKIAAATDRYRLVMSDGIHSTACNNDENETVMLATQLNECIENNELETFTVIRIEKFVCNRVPPNGPKLVVIVLEFTILANDPELGKIGDPVLFDPAAVSNGTSHVTASATVPLAVSGRPSAPMSSAVSGRPSAPTSSFARESATPTSFARDTAPNSNQFMARNPTFSLNASNRSAPQSQFAGKTFPIATLTPYQNRWAICARVVNKSTLKTYSNARGEGKLFSTTFMDSSGEIRATAFNAECDRFFDVLQPSQVYYVSGGQLKNANKQYSHTNNDYEITFGKDTIVEPCTDNEANDLPQIKYDFVPIQSLSNLAKDSFVDVLGVCKTFGDCQIVITRANKEVRKREVSLVDKSKSEVTLTLWGEDAEKFDGSNNPILAVKGARVSDFGGCTLSGGAMQVNPDFSESFALRSWYDNEATHTDIQSLSTRGGGSGGPADWKCLAQVEIDELGQKDKAVFFTCKATVVMIRKENCVYKACAQPTCNKKVVESNGFYRCEKCNTEVAEYKWRYMLSMQLADYSGGLWVTCFGDQAQAVLGKTSEELGGLIDSGEDDQVQAAMMDATFNSFIFKLKTFSDNYNDESRIKTSVITVAPVSHVEYGKQLIETLRK</sequence>
<dbReference type="FunFam" id="2.40.50.140:FF:000090">
    <property type="entry name" value="Replication protein A subunit"/>
    <property type="match status" value="1"/>
</dbReference>
<dbReference type="HOGENOM" id="CLU_239888_0_0_1"/>
<keyword evidence="20" id="KW-1185">Reference proteome</keyword>
<feature type="domain" description="Protein kinase" evidence="18">
    <location>
        <begin position="509"/>
        <end position="774"/>
    </location>
</feature>
<dbReference type="Pfam" id="PF23023">
    <property type="entry name" value="Anti-Pycsar_Apyc1"/>
    <property type="match status" value="1"/>
</dbReference>
<dbReference type="GO" id="GO:0004674">
    <property type="term" value="F:protein serine/threonine kinase activity"/>
    <property type="evidence" value="ECO:0007669"/>
    <property type="project" value="TreeGrafter"/>
</dbReference>
<dbReference type="GO" id="GO:0006260">
    <property type="term" value="P:DNA replication"/>
    <property type="evidence" value="ECO:0007669"/>
    <property type="project" value="UniProtKB-KW"/>
</dbReference>
<evidence type="ECO:0000256" key="14">
    <source>
        <dbReference type="ARBA" id="ARBA00062035"/>
    </source>
</evidence>
<feature type="compositionally biased region" description="Polar residues" evidence="17">
    <location>
        <begin position="1248"/>
        <end position="1282"/>
    </location>
</feature>
<dbReference type="InterPro" id="IPR012340">
    <property type="entry name" value="NA-bd_OB-fold"/>
</dbReference>
<evidence type="ECO:0000256" key="2">
    <source>
        <dbReference type="ARBA" id="ARBA00005690"/>
    </source>
</evidence>
<organism evidence="19 20">
    <name type="scientific">Strigamia maritima</name>
    <name type="common">European centipede</name>
    <name type="synonym">Geophilus maritimus</name>
    <dbReference type="NCBI Taxonomy" id="126957"/>
    <lineage>
        <taxon>Eukaryota</taxon>
        <taxon>Metazoa</taxon>
        <taxon>Ecdysozoa</taxon>
        <taxon>Arthropoda</taxon>
        <taxon>Myriapoda</taxon>
        <taxon>Chilopoda</taxon>
        <taxon>Pleurostigmophora</taxon>
        <taxon>Geophilomorpha</taxon>
        <taxon>Linotaeniidae</taxon>
        <taxon>Strigamia</taxon>
    </lineage>
</organism>
<dbReference type="Gene3D" id="2.40.50.140">
    <property type="entry name" value="Nucleic acid-binding proteins"/>
    <property type="match status" value="4"/>
</dbReference>
<evidence type="ECO:0000256" key="12">
    <source>
        <dbReference type="ARBA" id="ARBA00023242"/>
    </source>
</evidence>
<dbReference type="EMBL" id="JH430359">
    <property type="status" value="NOT_ANNOTATED_CDS"/>
    <property type="molecule type" value="Genomic_DNA"/>
</dbReference>
<feature type="region of interest" description="Disordered" evidence="17">
    <location>
        <begin position="1243"/>
        <end position="1282"/>
    </location>
</feature>
<evidence type="ECO:0000313" key="20">
    <source>
        <dbReference type="Proteomes" id="UP000014500"/>
    </source>
</evidence>
<accession>T1IJW3</accession>
<dbReference type="Gene3D" id="3.60.15.10">
    <property type="entry name" value="Ribonuclease Z/Hydroxyacylglutathione hydrolase-like"/>
    <property type="match status" value="1"/>
</dbReference>
<dbReference type="CDD" id="cd04477">
    <property type="entry name" value="RPA1N"/>
    <property type="match status" value="1"/>
</dbReference>
<keyword evidence="7 16" id="KW-0863">Zinc-finger</keyword>
<evidence type="ECO:0000256" key="6">
    <source>
        <dbReference type="ARBA" id="ARBA00022741"/>
    </source>
</evidence>
<keyword evidence="11 16" id="KW-0238">DNA-binding</keyword>
<dbReference type="eggNOG" id="KOG0192">
    <property type="taxonomic scope" value="Eukaryota"/>
</dbReference>
<comment type="function">
    <text evidence="13 16">As part of the heterotrimeric replication protein A complex (RPA/RP-A), binds and stabilizes single-stranded DNA intermediates, that form during DNA replication or upon DNA stress. It prevents their reannealing and in parallel, recruits and activates different proteins and complexes involved in DNA metabolism. Thereby, it plays an essential role both in DNA replication and the cellular response to DNA damage.</text>
</comment>
<dbReference type="eggNOG" id="KOG0851">
    <property type="taxonomic scope" value="Eukaryota"/>
</dbReference>
<proteinExistence type="inferred from homology"/>
<dbReference type="InterPro" id="IPR011009">
    <property type="entry name" value="Kinase-like_dom_sf"/>
</dbReference>
<evidence type="ECO:0000256" key="9">
    <source>
        <dbReference type="ARBA" id="ARBA00022833"/>
    </source>
</evidence>
<evidence type="ECO:0000256" key="11">
    <source>
        <dbReference type="ARBA" id="ARBA00023125"/>
    </source>
</evidence>
<keyword evidence="10 15" id="KW-0067">ATP-binding</keyword>
<evidence type="ECO:0000256" key="10">
    <source>
        <dbReference type="ARBA" id="ARBA00022840"/>
    </source>
</evidence>
<dbReference type="FunFam" id="2.40.50.140:FF:000117">
    <property type="entry name" value="Replication protein A subunit"/>
    <property type="match status" value="1"/>
</dbReference>
<evidence type="ECO:0000256" key="8">
    <source>
        <dbReference type="ARBA" id="ARBA00022777"/>
    </source>
</evidence>
<dbReference type="SUPFAM" id="SSF56112">
    <property type="entry name" value="Protein kinase-like (PK-like)"/>
    <property type="match status" value="1"/>
</dbReference>
<keyword evidence="12 16" id="KW-0539">Nucleus</keyword>
<comment type="subcellular location">
    <subcellularLocation>
        <location evidence="1 16">Nucleus</location>
    </subcellularLocation>
</comment>
<protein>
    <recommendedName>
        <fullName evidence="16">Replication protein A subunit</fullName>
    </recommendedName>
</protein>
<reference evidence="20" key="1">
    <citation type="submission" date="2011-05" db="EMBL/GenBank/DDBJ databases">
        <authorList>
            <person name="Richards S.R."/>
            <person name="Qu J."/>
            <person name="Jiang H."/>
            <person name="Jhangiani S.N."/>
            <person name="Agravi P."/>
            <person name="Goodspeed R."/>
            <person name="Gross S."/>
            <person name="Mandapat C."/>
            <person name="Jackson L."/>
            <person name="Mathew T."/>
            <person name="Pu L."/>
            <person name="Thornton R."/>
            <person name="Saada N."/>
            <person name="Wilczek-Boney K.B."/>
            <person name="Lee S."/>
            <person name="Kovar C."/>
            <person name="Wu Y."/>
            <person name="Scherer S.E."/>
            <person name="Worley K.C."/>
            <person name="Muzny D.M."/>
            <person name="Gibbs R."/>
        </authorList>
    </citation>
    <scope>NUCLEOTIDE SEQUENCE</scope>
    <source>
        <strain evidence="20">Brora</strain>
    </source>
</reference>
<evidence type="ECO:0000256" key="16">
    <source>
        <dbReference type="RuleBase" id="RU364130"/>
    </source>
</evidence>
<dbReference type="EnsemblMetazoa" id="SMAR001190-RA">
    <property type="protein sequence ID" value="SMAR001190-PA"/>
    <property type="gene ID" value="SMAR001190"/>
</dbReference>
<dbReference type="InterPro" id="IPR017441">
    <property type="entry name" value="Protein_kinase_ATP_BS"/>
</dbReference>
<dbReference type="SMART" id="SM00220">
    <property type="entry name" value="S_TKc"/>
    <property type="match status" value="1"/>
</dbReference>
<feature type="binding site" evidence="15">
    <location>
        <position position="536"/>
    </location>
    <ligand>
        <name>ATP</name>
        <dbReference type="ChEBI" id="CHEBI:30616"/>
    </ligand>
</feature>
<comment type="subunit">
    <text evidence="14 16">Component of the heterotrimeric canonical replication protein A complex (RPA).</text>
</comment>
<dbReference type="Gene3D" id="1.10.510.10">
    <property type="entry name" value="Transferase(Phosphotransferase) domain 1"/>
    <property type="match status" value="1"/>
</dbReference>
<dbReference type="PANTHER" id="PTHR44329:SF288">
    <property type="entry name" value="MITOGEN-ACTIVATED PROTEIN KINASE KINASE KINASE 20"/>
    <property type="match status" value="1"/>
</dbReference>
<dbReference type="InterPro" id="IPR036866">
    <property type="entry name" value="RibonucZ/Hydroxyglut_hydro"/>
</dbReference>
<dbReference type="Pfam" id="PF01336">
    <property type="entry name" value="tRNA_anti-codon"/>
    <property type="match status" value="1"/>
</dbReference>
<dbReference type="FunFam" id="2.40.50.140:FF:000041">
    <property type="entry name" value="Replication protein A subunit"/>
    <property type="match status" value="1"/>
</dbReference>
<dbReference type="SUPFAM" id="SSF56281">
    <property type="entry name" value="Metallo-hydrolase/oxidoreductase"/>
    <property type="match status" value="1"/>
</dbReference>
<dbReference type="GO" id="GO:0006310">
    <property type="term" value="P:DNA recombination"/>
    <property type="evidence" value="ECO:0007669"/>
    <property type="project" value="InterPro"/>
</dbReference>
<dbReference type="InterPro" id="IPR000719">
    <property type="entry name" value="Prot_kinase_dom"/>
</dbReference>
<dbReference type="InterPro" id="IPR047192">
    <property type="entry name" value="Euk_RPA1_DBD_C"/>
</dbReference>
<evidence type="ECO:0000256" key="7">
    <source>
        <dbReference type="ARBA" id="ARBA00022771"/>
    </source>
</evidence>
<evidence type="ECO:0000256" key="15">
    <source>
        <dbReference type="PROSITE-ProRule" id="PRU10141"/>
    </source>
</evidence>
<keyword evidence="5 16" id="KW-0479">Metal-binding</keyword>
<evidence type="ECO:0000256" key="17">
    <source>
        <dbReference type="SAM" id="MobiDB-lite"/>
    </source>
</evidence>
<evidence type="ECO:0000256" key="4">
    <source>
        <dbReference type="ARBA" id="ARBA00022705"/>
    </source>
</evidence>
<evidence type="ECO:0000313" key="19">
    <source>
        <dbReference type="EnsemblMetazoa" id="SMAR001190-PA"/>
    </source>
</evidence>
<dbReference type="PROSITE" id="PS50011">
    <property type="entry name" value="PROTEIN_KINASE_DOM"/>
    <property type="match status" value="1"/>
</dbReference>
<name>T1IJW3_STRMM</name>
<dbReference type="InterPro" id="IPR004365">
    <property type="entry name" value="NA-bd_OB_tRNA"/>
</dbReference>
<dbReference type="SUPFAM" id="SSF50249">
    <property type="entry name" value="Nucleic acid-binding proteins"/>
    <property type="match status" value="4"/>
</dbReference>
<dbReference type="Proteomes" id="UP000014500">
    <property type="component" value="Unassembled WGS sequence"/>
</dbReference>
<dbReference type="CDD" id="cd04475">
    <property type="entry name" value="RPA1_DBD_B"/>
    <property type="match status" value="1"/>
</dbReference>
<evidence type="ECO:0000256" key="1">
    <source>
        <dbReference type="ARBA" id="ARBA00004123"/>
    </source>
</evidence>
<dbReference type="GO" id="GO:0003677">
    <property type="term" value="F:DNA binding"/>
    <property type="evidence" value="ECO:0007669"/>
    <property type="project" value="UniProtKB-KW"/>
</dbReference>
<keyword evidence="9 16" id="KW-0862">Zinc</keyword>
<dbReference type="GO" id="GO:0006281">
    <property type="term" value="P:DNA repair"/>
    <property type="evidence" value="ECO:0007669"/>
    <property type="project" value="InterPro"/>
</dbReference>
<dbReference type="PANTHER" id="PTHR44329">
    <property type="entry name" value="SERINE/THREONINE-PROTEIN KINASE TNNI3K-RELATED"/>
    <property type="match status" value="1"/>
</dbReference>
<dbReference type="GO" id="GO:0005634">
    <property type="term" value="C:nucleus"/>
    <property type="evidence" value="ECO:0007669"/>
    <property type="project" value="UniProtKB-SubCell"/>
</dbReference>
<evidence type="ECO:0000256" key="5">
    <source>
        <dbReference type="ARBA" id="ARBA00022723"/>
    </source>
</evidence>
<dbReference type="NCBIfam" id="TIGR00617">
    <property type="entry name" value="rpa1"/>
    <property type="match status" value="1"/>
</dbReference>
<dbReference type="InterPro" id="IPR051681">
    <property type="entry name" value="Ser/Thr_Kinases-Pseudokinases"/>
</dbReference>
<dbReference type="PROSITE" id="PS00107">
    <property type="entry name" value="PROTEIN_KINASE_ATP"/>
    <property type="match status" value="1"/>
</dbReference>
<dbReference type="CDD" id="cd04474">
    <property type="entry name" value="RPA1_DBD_A"/>
    <property type="match status" value="1"/>
</dbReference>
<dbReference type="Pfam" id="PF16900">
    <property type="entry name" value="REPA_OB_2"/>
    <property type="match status" value="1"/>
</dbReference>
<evidence type="ECO:0000259" key="18">
    <source>
        <dbReference type="PROSITE" id="PS50011"/>
    </source>
</evidence>
<dbReference type="InterPro" id="IPR031657">
    <property type="entry name" value="REPA_OB_2"/>
</dbReference>